<dbReference type="OrthoDB" id="8163099at2"/>
<accession>A0A1H7H247</accession>
<evidence type="ECO:0000313" key="2">
    <source>
        <dbReference type="EMBL" id="SEK43000.1"/>
    </source>
</evidence>
<sequence>MAGQAGLIGALIGFVVGLIEYRLVTGLVVGALRRTDSSKTEAEKDDYERRIRLLKAAVLVVSVGGLPIVGYLIGRTLFG</sequence>
<dbReference type="RefSeq" id="WP_091829444.1">
    <property type="nucleotide sequence ID" value="NZ_FOAN01000001.1"/>
</dbReference>
<protein>
    <submittedName>
        <fullName evidence="2">Uncharacterized protein</fullName>
    </submittedName>
</protein>
<reference evidence="3" key="1">
    <citation type="submission" date="2016-10" db="EMBL/GenBank/DDBJ databases">
        <authorList>
            <person name="Varghese N."/>
            <person name="Submissions S."/>
        </authorList>
    </citation>
    <scope>NUCLEOTIDE SEQUENCE [LARGE SCALE GENOMIC DNA]</scope>
    <source>
        <strain evidence="3">LMG 26383,CCUG 61248,R- 45681</strain>
    </source>
</reference>
<organism evidence="2 3">
    <name type="scientific">Bosea lupini</name>
    <dbReference type="NCBI Taxonomy" id="1036779"/>
    <lineage>
        <taxon>Bacteria</taxon>
        <taxon>Pseudomonadati</taxon>
        <taxon>Pseudomonadota</taxon>
        <taxon>Alphaproteobacteria</taxon>
        <taxon>Hyphomicrobiales</taxon>
        <taxon>Boseaceae</taxon>
        <taxon>Bosea</taxon>
    </lineage>
</organism>
<name>A0A1H7H247_9HYPH</name>
<keyword evidence="1" id="KW-1133">Transmembrane helix</keyword>
<dbReference type="AlphaFoldDB" id="A0A1H7H247"/>
<evidence type="ECO:0000313" key="3">
    <source>
        <dbReference type="Proteomes" id="UP000199664"/>
    </source>
</evidence>
<dbReference type="STRING" id="1036779.SAMN04515666_101499"/>
<gene>
    <name evidence="2" type="ORF">SAMN04515666_101499</name>
</gene>
<dbReference type="EMBL" id="FOAN01000001">
    <property type="protein sequence ID" value="SEK43000.1"/>
    <property type="molecule type" value="Genomic_DNA"/>
</dbReference>
<evidence type="ECO:0000256" key="1">
    <source>
        <dbReference type="SAM" id="Phobius"/>
    </source>
</evidence>
<feature type="transmembrane region" description="Helical" evidence="1">
    <location>
        <begin position="53"/>
        <end position="73"/>
    </location>
</feature>
<proteinExistence type="predicted"/>
<keyword evidence="1" id="KW-0472">Membrane</keyword>
<keyword evidence="3" id="KW-1185">Reference proteome</keyword>
<dbReference type="Proteomes" id="UP000199664">
    <property type="component" value="Unassembled WGS sequence"/>
</dbReference>
<feature type="transmembrane region" description="Helical" evidence="1">
    <location>
        <begin position="6"/>
        <end position="32"/>
    </location>
</feature>
<keyword evidence="1" id="KW-0812">Transmembrane</keyword>